<dbReference type="AlphaFoldDB" id="A0A9P8ILZ7"/>
<dbReference type="KEGG" id="fmu:J7337_011217"/>
<dbReference type="RefSeq" id="XP_044677320.1">
    <property type="nucleotide sequence ID" value="XM_044828766.1"/>
</dbReference>
<gene>
    <name evidence="1" type="ORF">J7337_011217</name>
</gene>
<name>A0A9P8ILZ7_9HYPO</name>
<dbReference type="GeneID" id="68319073"/>
<proteinExistence type="predicted"/>
<organism evidence="1 2">
    <name type="scientific">Fusarium musae</name>
    <dbReference type="NCBI Taxonomy" id="1042133"/>
    <lineage>
        <taxon>Eukaryota</taxon>
        <taxon>Fungi</taxon>
        <taxon>Dikarya</taxon>
        <taxon>Ascomycota</taxon>
        <taxon>Pezizomycotina</taxon>
        <taxon>Sordariomycetes</taxon>
        <taxon>Hypocreomycetidae</taxon>
        <taxon>Hypocreales</taxon>
        <taxon>Nectriaceae</taxon>
        <taxon>Fusarium</taxon>
    </lineage>
</organism>
<protein>
    <submittedName>
        <fullName evidence="1">Uncharacterized protein</fullName>
    </submittedName>
</protein>
<evidence type="ECO:0000313" key="1">
    <source>
        <dbReference type="EMBL" id="KAG9498320.1"/>
    </source>
</evidence>
<sequence>MALSAERRRSKYLELKAAVLQKELDKTETLSDFDKAFDLREEERARNDQSRRLVQIASKAEEEMETAEQNLLQ</sequence>
<dbReference type="Proteomes" id="UP000827133">
    <property type="component" value="Unassembled WGS sequence"/>
</dbReference>
<accession>A0A9P8ILZ7</accession>
<dbReference type="EMBL" id="JAHBCI010000008">
    <property type="protein sequence ID" value="KAG9498320.1"/>
    <property type="molecule type" value="Genomic_DNA"/>
</dbReference>
<reference evidence="1" key="1">
    <citation type="journal article" date="2021" name="Mol. Plant Microbe Interact.">
        <title>Telomere to telomere genome assembly of Fusarium musae F31, causal agent of crown rot disease of banana.</title>
        <authorList>
            <person name="Degradi L."/>
            <person name="Tava V."/>
            <person name="Kunova A."/>
            <person name="Cortesi P."/>
            <person name="Saracchi M."/>
            <person name="Pasquali M."/>
        </authorList>
    </citation>
    <scope>NUCLEOTIDE SEQUENCE</scope>
    <source>
        <strain evidence="1">F31</strain>
    </source>
</reference>
<evidence type="ECO:0000313" key="2">
    <source>
        <dbReference type="Proteomes" id="UP000827133"/>
    </source>
</evidence>
<comment type="caution">
    <text evidence="1">The sequence shown here is derived from an EMBL/GenBank/DDBJ whole genome shotgun (WGS) entry which is preliminary data.</text>
</comment>
<keyword evidence="2" id="KW-1185">Reference proteome</keyword>